<proteinExistence type="inferred from homology"/>
<feature type="transmembrane region" description="Helical" evidence="10">
    <location>
        <begin position="190"/>
        <end position="213"/>
    </location>
</feature>
<evidence type="ECO:0000256" key="10">
    <source>
        <dbReference type="RuleBase" id="RU363032"/>
    </source>
</evidence>
<dbReference type="AlphaFoldDB" id="A0A8G2C7E7"/>
<evidence type="ECO:0000256" key="9">
    <source>
        <dbReference type="ARBA" id="ARBA00023136"/>
    </source>
</evidence>
<protein>
    <recommendedName>
        <fullName evidence="11">Molybdenum transport system permease</fullName>
    </recommendedName>
</protein>
<gene>
    <name evidence="13" type="primary">modB</name>
    <name evidence="13" type="ORF">AB2Z07_00450</name>
    <name evidence="14" type="ORF">SAMN05660830_00505</name>
</gene>
<dbReference type="PROSITE" id="PS50928">
    <property type="entry name" value="ABC_TM1"/>
    <property type="match status" value="1"/>
</dbReference>
<dbReference type="GO" id="GO:0005886">
    <property type="term" value="C:plasma membrane"/>
    <property type="evidence" value="ECO:0007669"/>
    <property type="project" value="UniProtKB-SubCell"/>
</dbReference>
<dbReference type="NCBIfam" id="TIGR02141">
    <property type="entry name" value="modB_ABC"/>
    <property type="match status" value="1"/>
</dbReference>
<dbReference type="Pfam" id="PF00528">
    <property type="entry name" value="BPD_transp_1"/>
    <property type="match status" value="1"/>
</dbReference>
<evidence type="ECO:0000256" key="11">
    <source>
        <dbReference type="RuleBase" id="RU365097"/>
    </source>
</evidence>
<evidence type="ECO:0000256" key="2">
    <source>
        <dbReference type="ARBA" id="ARBA00004651"/>
    </source>
</evidence>
<accession>A0A8G2C7E7</accession>
<keyword evidence="7 10" id="KW-0812">Transmembrane</keyword>
<dbReference type="EMBL" id="JBFSOO010000001">
    <property type="protein sequence ID" value="MEZ6852012.1"/>
    <property type="molecule type" value="Genomic_DNA"/>
</dbReference>
<feature type="transmembrane region" description="Helical" evidence="10">
    <location>
        <begin position="12"/>
        <end position="35"/>
    </location>
</feature>
<dbReference type="CDD" id="cd06261">
    <property type="entry name" value="TM_PBP2"/>
    <property type="match status" value="1"/>
</dbReference>
<name>A0A8G2C7E7_9BACT</name>
<dbReference type="PANTHER" id="PTHR30183:SF8">
    <property type="entry name" value="MOLYBDENUM TRANSPORT SYSTEM PERMEASE"/>
    <property type="match status" value="1"/>
</dbReference>
<reference evidence="14 15" key="1">
    <citation type="submission" date="2016-11" db="EMBL/GenBank/DDBJ databases">
        <authorList>
            <person name="Varghese N."/>
            <person name="Submissions S."/>
        </authorList>
    </citation>
    <scope>NUCLEOTIDE SEQUENCE [LARGE SCALE GENOMIC DNA]</scope>
    <source>
        <strain evidence="14 15">DSM 17919</strain>
    </source>
</reference>
<feature type="transmembrane region" description="Helical" evidence="10">
    <location>
        <begin position="47"/>
        <end position="69"/>
    </location>
</feature>
<feature type="transmembrane region" description="Helical" evidence="10">
    <location>
        <begin position="81"/>
        <end position="102"/>
    </location>
</feature>
<keyword evidence="9 10" id="KW-0472">Membrane</keyword>
<keyword evidence="16" id="KW-1185">Reference proteome</keyword>
<dbReference type="InterPro" id="IPR011867">
    <property type="entry name" value="ModB_ABC"/>
</dbReference>
<keyword evidence="8 10" id="KW-1133">Transmembrane helix</keyword>
<dbReference type="InterPro" id="IPR000515">
    <property type="entry name" value="MetI-like"/>
</dbReference>
<evidence type="ECO:0000313" key="13">
    <source>
        <dbReference type="EMBL" id="MEZ6852012.1"/>
    </source>
</evidence>
<evidence type="ECO:0000313" key="15">
    <source>
        <dbReference type="Proteomes" id="UP000184001"/>
    </source>
</evidence>
<dbReference type="PANTHER" id="PTHR30183">
    <property type="entry name" value="MOLYBDENUM TRANSPORT SYSTEM PERMEASE PROTEIN MODB"/>
    <property type="match status" value="1"/>
</dbReference>
<dbReference type="Proteomes" id="UP001568358">
    <property type="component" value="Unassembled WGS sequence"/>
</dbReference>
<evidence type="ECO:0000256" key="8">
    <source>
        <dbReference type="ARBA" id="ARBA00022989"/>
    </source>
</evidence>
<sequence>MSSEDISALWVTFKLATIVMIVLLLFCTPLAYMLAKGNMRGKRYIQAACNLPMVLPPTVLGFGLLFIMGPYSVVGSTWKSLTGFSLTFSFTGLVIGSLLYSLPFGILPMQAAFEKIDDSLIEAGRALGFSNIQTFFYIVLPNSRGGIAASAALIFAHTVGEFGVALMIGGSIPHQTRVISIAIFEHTESINYEAAAVLSLVLLVVSYISLVFIGKSSSSVLMGRNFAGNNNPKTMRLSYGTAQTTCVRICDQ</sequence>
<evidence type="ECO:0000259" key="12">
    <source>
        <dbReference type="PROSITE" id="PS50928"/>
    </source>
</evidence>
<keyword evidence="6 11" id="KW-0500">Molybdenum</keyword>
<comment type="caution">
    <text evidence="14">The sequence shown here is derived from an EMBL/GenBank/DDBJ whole genome shotgun (WGS) entry which is preliminary data.</text>
</comment>
<comment type="subcellular location">
    <subcellularLocation>
        <location evidence="2 10">Cell membrane</location>
        <topology evidence="2 10">Multi-pass membrane protein</topology>
    </subcellularLocation>
</comment>
<dbReference type="Gene3D" id="1.10.3720.10">
    <property type="entry name" value="MetI-like"/>
    <property type="match status" value="1"/>
</dbReference>
<evidence type="ECO:0000256" key="5">
    <source>
        <dbReference type="ARBA" id="ARBA00022475"/>
    </source>
</evidence>
<comment type="function">
    <text evidence="1 11">Part of the binding-protein-dependent transport system for molybdenum; probably responsible for the translocation of the substrate across the membrane.</text>
</comment>
<dbReference type="RefSeq" id="WP_020001635.1">
    <property type="nucleotide sequence ID" value="NZ_CP192217.1"/>
</dbReference>
<comment type="similarity">
    <text evidence="3 11">Belongs to the binding-protein-dependent transport system permease family. CysTW subfamily.</text>
</comment>
<reference evidence="13 16" key="2">
    <citation type="submission" date="2024-07" db="EMBL/GenBank/DDBJ databases">
        <title>Active virus-host system and metabolic interactions in a Lokiarchaeon culture.</title>
        <authorList>
            <person name="Ponce Toledo R.I."/>
            <person name="Rodrigues Oliveira T."/>
            <person name="Schleper C."/>
        </authorList>
    </citation>
    <scope>NUCLEOTIDE SEQUENCE [LARGE SCALE GENOMIC DNA]</scope>
    <source>
        <strain evidence="13 16">B35</strain>
    </source>
</reference>
<feature type="transmembrane region" description="Helical" evidence="10">
    <location>
        <begin position="146"/>
        <end position="169"/>
    </location>
</feature>
<dbReference type="EMBL" id="FQZR01000002">
    <property type="protein sequence ID" value="SHI62985.1"/>
    <property type="molecule type" value="Genomic_DNA"/>
</dbReference>
<evidence type="ECO:0000313" key="14">
    <source>
        <dbReference type="EMBL" id="SHI62985.1"/>
    </source>
</evidence>
<evidence type="ECO:0000256" key="7">
    <source>
        <dbReference type="ARBA" id="ARBA00022692"/>
    </source>
</evidence>
<evidence type="ECO:0000256" key="3">
    <source>
        <dbReference type="ARBA" id="ARBA00007069"/>
    </source>
</evidence>
<keyword evidence="4 10" id="KW-0813">Transport</keyword>
<dbReference type="InterPro" id="IPR035906">
    <property type="entry name" value="MetI-like_sf"/>
</dbReference>
<dbReference type="SUPFAM" id="SSF161098">
    <property type="entry name" value="MetI-like"/>
    <property type="match status" value="1"/>
</dbReference>
<evidence type="ECO:0000313" key="16">
    <source>
        <dbReference type="Proteomes" id="UP001568358"/>
    </source>
</evidence>
<evidence type="ECO:0000256" key="4">
    <source>
        <dbReference type="ARBA" id="ARBA00022448"/>
    </source>
</evidence>
<dbReference type="Proteomes" id="UP000184001">
    <property type="component" value="Unassembled WGS sequence"/>
</dbReference>
<evidence type="ECO:0000256" key="6">
    <source>
        <dbReference type="ARBA" id="ARBA00022505"/>
    </source>
</evidence>
<feature type="domain" description="ABC transmembrane type-1" evidence="12">
    <location>
        <begin position="9"/>
        <end position="213"/>
    </location>
</feature>
<dbReference type="GO" id="GO:0015098">
    <property type="term" value="F:molybdate ion transmembrane transporter activity"/>
    <property type="evidence" value="ECO:0007669"/>
    <property type="project" value="UniProtKB-UniRule"/>
</dbReference>
<keyword evidence="5 11" id="KW-1003">Cell membrane</keyword>
<organism evidence="14 15">
    <name type="scientific">Halodesulfovibrio aestuarii</name>
    <dbReference type="NCBI Taxonomy" id="126333"/>
    <lineage>
        <taxon>Bacteria</taxon>
        <taxon>Pseudomonadati</taxon>
        <taxon>Thermodesulfobacteriota</taxon>
        <taxon>Desulfovibrionia</taxon>
        <taxon>Desulfovibrionales</taxon>
        <taxon>Desulfovibrionaceae</taxon>
        <taxon>Halodesulfovibrio</taxon>
    </lineage>
</organism>
<evidence type="ECO:0000256" key="1">
    <source>
        <dbReference type="ARBA" id="ARBA00002949"/>
    </source>
</evidence>